<proteinExistence type="predicted"/>
<dbReference type="EMBL" id="HACG01030920">
    <property type="protein sequence ID" value="CEK77785.1"/>
    <property type="molecule type" value="Transcribed_RNA"/>
</dbReference>
<keyword evidence="1" id="KW-0812">Transmembrane</keyword>
<gene>
    <name evidence="2" type="primary">ORF106638</name>
</gene>
<evidence type="ECO:0000313" key="2">
    <source>
        <dbReference type="EMBL" id="CEK77785.1"/>
    </source>
</evidence>
<organism evidence="2">
    <name type="scientific">Arion vulgaris</name>
    <dbReference type="NCBI Taxonomy" id="1028688"/>
    <lineage>
        <taxon>Eukaryota</taxon>
        <taxon>Metazoa</taxon>
        <taxon>Spiralia</taxon>
        <taxon>Lophotrochozoa</taxon>
        <taxon>Mollusca</taxon>
        <taxon>Gastropoda</taxon>
        <taxon>Heterobranchia</taxon>
        <taxon>Euthyneura</taxon>
        <taxon>Panpulmonata</taxon>
        <taxon>Eupulmonata</taxon>
        <taxon>Stylommatophora</taxon>
        <taxon>Helicina</taxon>
        <taxon>Arionoidea</taxon>
        <taxon>Arionidae</taxon>
        <taxon>Arion</taxon>
    </lineage>
</organism>
<feature type="transmembrane region" description="Helical" evidence="1">
    <location>
        <begin position="105"/>
        <end position="128"/>
    </location>
</feature>
<feature type="transmembrane region" description="Helical" evidence="1">
    <location>
        <begin position="134"/>
        <end position="155"/>
    </location>
</feature>
<sequence length="447" mass="50775">MPKVIRSTLEGPLEELPRKVVGCRRCTHILLFLFLFGNDIADFVSDWLFFTDVVIAESGLVYGPPEPVAVWFLLVFSIIGTFTFIFECINLWWEFFRGNPWLDSDWLSAVVIWIEDVPQVIISLSLILCREEPISVFQLVKAIVIMISVVIRIVVTSVKYCNKKAIKSRHHVKIKAVIMLGIIVEAFAVGGIFFLTQTERNNAGDISYRVPSTVIEDGYDDQRYFRDVSIFFHDRNLANQNPQTNSMVDWIRLATIYSIREGDQEASSFRVEYEQAGGSLNKLAISERDYDNWTLSECYSIDPNTKNITQVSNTICSQPGFFSNSTSLFMKLTFEKPGSIFKRKIFGDVHMNVKKLQNGVCTSVNDYADSIESSISNNIPLTFHYYRTNETLHPGNVKHLLQSGIPSFYTSSDIIDVSVVWKTGWKDCESSGHVAPILDKDLTLTCL</sequence>
<feature type="transmembrane region" description="Helical" evidence="1">
    <location>
        <begin position="29"/>
        <end position="50"/>
    </location>
</feature>
<feature type="transmembrane region" description="Helical" evidence="1">
    <location>
        <begin position="70"/>
        <end position="93"/>
    </location>
</feature>
<protein>
    <submittedName>
        <fullName evidence="2">Uncharacterized protein</fullName>
    </submittedName>
</protein>
<keyword evidence="1" id="KW-0472">Membrane</keyword>
<reference evidence="2" key="1">
    <citation type="submission" date="2014-12" db="EMBL/GenBank/DDBJ databases">
        <title>Insight into the proteome of Arion vulgaris.</title>
        <authorList>
            <person name="Aradska J."/>
            <person name="Bulat T."/>
            <person name="Smidak R."/>
            <person name="Sarate P."/>
            <person name="Gangsoo J."/>
            <person name="Sialana F."/>
            <person name="Bilban M."/>
            <person name="Lubec G."/>
        </authorList>
    </citation>
    <scope>NUCLEOTIDE SEQUENCE</scope>
    <source>
        <tissue evidence="2">Skin</tissue>
    </source>
</reference>
<feature type="transmembrane region" description="Helical" evidence="1">
    <location>
        <begin position="176"/>
        <end position="195"/>
    </location>
</feature>
<dbReference type="AlphaFoldDB" id="A0A0B7ACU3"/>
<name>A0A0B7ACU3_9EUPU</name>
<evidence type="ECO:0000256" key="1">
    <source>
        <dbReference type="SAM" id="Phobius"/>
    </source>
</evidence>
<accession>A0A0B7ACU3</accession>
<keyword evidence="1" id="KW-1133">Transmembrane helix</keyword>